<evidence type="ECO:0000256" key="1">
    <source>
        <dbReference type="SAM" id="MobiDB-lite"/>
    </source>
</evidence>
<feature type="compositionally biased region" description="Basic residues" evidence="1">
    <location>
        <begin position="256"/>
        <end position="268"/>
    </location>
</feature>
<organism evidence="2 3">
    <name type="scientific">Cristinia sonorae</name>
    <dbReference type="NCBI Taxonomy" id="1940300"/>
    <lineage>
        <taxon>Eukaryota</taxon>
        <taxon>Fungi</taxon>
        <taxon>Dikarya</taxon>
        <taxon>Basidiomycota</taxon>
        <taxon>Agaricomycotina</taxon>
        <taxon>Agaricomycetes</taxon>
        <taxon>Agaricomycetidae</taxon>
        <taxon>Agaricales</taxon>
        <taxon>Pleurotineae</taxon>
        <taxon>Stephanosporaceae</taxon>
        <taxon>Cristinia</taxon>
    </lineage>
</organism>
<feature type="compositionally biased region" description="Basic and acidic residues" evidence="1">
    <location>
        <begin position="213"/>
        <end position="241"/>
    </location>
</feature>
<evidence type="ECO:0000313" key="3">
    <source>
        <dbReference type="Proteomes" id="UP000813824"/>
    </source>
</evidence>
<evidence type="ECO:0000313" key="2">
    <source>
        <dbReference type="EMBL" id="KAH8081303.1"/>
    </source>
</evidence>
<feature type="compositionally biased region" description="Basic residues" evidence="1">
    <location>
        <begin position="179"/>
        <end position="212"/>
    </location>
</feature>
<feature type="compositionally biased region" description="Basic and acidic residues" evidence="1">
    <location>
        <begin position="164"/>
        <end position="178"/>
    </location>
</feature>
<protein>
    <submittedName>
        <fullName evidence="2">Uncharacterized protein</fullName>
    </submittedName>
</protein>
<reference evidence="2" key="1">
    <citation type="journal article" date="2021" name="New Phytol.">
        <title>Evolutionary innovations through gain and loss of genes in the ectomycorrhizal Boletales.</title>
        <authorList>
            <person name="Wu G."/>
            <person name="Miyauchi S."/>
            <person name="Morin E."/>
            <person name="Kuo A."/>
            <person name="Drula E."/>
            <person name="Varga T."/>
            <person name="Kohler A."/>
            <person name="Feng B."/>
            <person name="Cao Y."/>
            <person name="Lipzen A."/>
            <person name="Daum C."/>
            <person name="Hundley H."/>
            <person name="Pangilinan J."/>
            <person name="Johnson J."/>
            <person name="Barry K."/>
            <person name="LaButti K."/>
            <person name="Ng V."/>
            <person name="Ahrendt S."/>
            <person name="Min B."/>
            <person name="Choi I.G."/>
            <person name="Park H."/>
            <person name="Plett J.M."/>
            <person name="Magnuson J."/>
            <person name="Spatafora J.W."/>
            <person name="Nagy L.G."/>
            <person name="Henrissat B."/>
            <person name="Grigoriev I.V."/>
            <person name="Yang Z.L."/>
            <person name="Xu J."/>
            <person name="Martin F.M."/>
        </authorList>
    </citation>
    <scope>NUCLEOTIDE SEQUENCE</scope>
    <source>
        <strain evidence="2">KKN 215</strain>
    </source>
</reference>
<name>A0A8K0UEA9_9AGAR</name>
<dbReference type="EMBL" id="JAEVFJ010000052">
    <property type="protein sequence ID" value="KAH8081303.1"/>
    <property type="molecule type" value="Genomic_DNA"/>
</dbReference>
<keyword evidence="3" id="KW-1185">Reference proteome</keyword>
<dbReference type="AlphaFoldDB" id="A0A8K0UEA9"/>
<accession>A0A8K0UEA9</accession>
<dbReference type="Proteomes" id="UP000813824">
    <property type="component" value="Unassembled WGS sequence"/>
</dbReference>
<comment type="caution">
    <text evidence="2">The sequence shown here is derived from an EMBL/GenBank/DDBJ whole genome shotgun (WGS) entry which is preliminary data.</text>
</comment>
<sequence length="268" mass="30531">MSSYDVRRGTVPSSPVKDWIGRLLPRVFVFVPRLSRAGFLFQFKESLSLSLSRSFVSGLDSSRLGSNVERGKKDEKVKFGDQDKGGCTTPSVDTRRGDDVELIGELENLPPWTRVQKRSYAEQGEINVSSVQFSWARVCVQTVALFGIGRRGGFVSFGNGENGRGRVQDKRGGKCETPRRRRVGKSKGKASRGGTHARTRANRYRRTNNHARRREESVRGWDGWGREEREGVKVKWSERKEREKKKKKGTTSAWRGRGKKKKKKRKKK</sequence>
<proteinExistence type="predicted"/>
<gene>
    <name evidence="2" type="ORF">BXZ70DRAFT_910872</name>
</gene>
<feature type="region of interest" description="Disordered" evidence="1">
    <location>
        <begin position="164"/>
        <end position="268"/>
    </location>
</feature>